<dbReference type="AlphaFoldDB" id="X1TYV4"/>
<organism evidence="1">
    <name type="scientific">marine sediment metagenome</name>
    <dbReference type="NCBI Taxonomy" id="412755"/>
    <lineage>
        <taxon>unclassified sequences</taxon>
        <taxon>metagenomes</taxon>
        <taxon>ecological metagenomes</taxon>
    </lineage>
</organism>
<dbReference type="InterPro" id="IPR008964">
    <property type="entry name" value="Invasin/intimin_cell_adhesion"/>
</dbReference>
<name>X1TYV4_9ZZZZ</name>
<protein>
    <recommendedName>
        <fullName evidence="2">Bacterial Ig-like domain-containing protein</fullName>
    </recommendedName>
</protein>
<dbReference type="EMBL" id="BARW01024511">
    <property type="protein sequence ID" value="GAI92760.1"/>
    <property type="molecule type" value="Genomic_DNA"/>
</dbReference>
<dbReference type="InterPro" id="IPR013783">
    <property type="entry name" value="Ig-like_fold"/>
</dbReference>
<reference evidence="1" key="1">
    <citation type="journal article" date="2014" name="Front. Microbiol.">
        <title>High frequency of phylogenetically diverse reductive dehalogenase-homologous genes in deep subseafloor sedimentary metagenomes.</title>
        <authorList>
            <person name="Kawai M."/>
            <person name="Futagami T."/>
            <person name="Toyoda A."/>
            <person name="Takaki Y."/>
            <person name="Nishi S."/>
            <person name="Hori S."/>
            <person name="Arai W."/>
            <person name="Tsubouchi T."/>
            <person name="Morono Y."/>
            <person name="Uchiyama I."/>
            <person name="Ito T."/>
            <person name="Fujiyama A."/>
            <person name="Inagaki F."/>
            <person name="Takami H."/>
        </authorList>
    </citation>
    <scope>NUCLEOTIDE SEQUENCE</scope>
    <source>
        <strain evidence="1">Expedition CK06-06</strain>
    </source>
</reference>
<dbReference type="Gene3D" id="2.60.40.10">
    <property type="entry name" value="Immunoglobulins"/>
    <property type="match status" value="1"/>
</dbReference>
<accession>X1TYV4</accession>
<dbReference type="SUPFAM" id="SSF49373">
    <property type="entry name" value="Invasin/intimin cell-adhesion fragments"/>
    <property type="match status" value="1"/>
</dbReference>
<evidence type="ECO:0000313" key="1">
    <source>
        <dbReference type="EMBL" id="GAI92760.1"/>
    </source>
</evidence>
<evidence type="ECO:0008006" key="2">
    <source>
        <dbReference type="Google" id="ProtNLM"/>
    </source>
</evidence>
<comment type="caution">
    <text evidence="1">The sequence shown here is derived from an EMBL/GenBank/DDBJ whole genome shotgun (WGS) entry which is preliminary data.</text>
</comment>
<proteinExistence type="predicted"/>
<sequence length="68" mass="7673">MVARETIEFVGRLQLYSAPVLDAEIEIYWIEGEQVVDTVTTNTLGDFTAYYTPTTAGTYKFQAQYNAP</sequence>
<gene>
    <name evidence="1" type="ORF">S12H4_40400</name>
</gene>